<organism evidence="3 4">
    <name type="scientific">Pseudomonas fluorescens</name>
    <dbReference type="NCBI Taxonomy" id="294"/>
    <lineage>
        <taxon>Bacteria</taxon>
        <taxon>Pseudomonadati</taxon>
        <taxon>Pseudomonadota</taxon>
        <taxon>Gammaproteobacteria</taxon>
        <taxon>Pseudomonadales</taxon>
        <taxon>Pseudomonadaceae</taxon>
        <taxon>Pseudomonas</taxon>
    </lineage>
</organism>
<dbReference type="PANTHER" id="PTHR35149:SF1">
    <property type="entry name" value="DUF5655 DOMAIN-CONTAINING PROTEIN"/>
    <property type="match status" value="1"/>
</dbReference>
<evidence type="ECO:0000313" key="3">
    <source>
        <dbReference type="EMBL" id="VVN34591.1"/>
    </source>
</evidence>
<evidence type="ECO:0000259" key="2">
    <source>
        <dbReference type="Pfam" id="PF07510"/>
    </source>
</evidence>
<protein>
    <recommendedName>
        <fullName evidence="5">DUF262 domain-containing protein</fullName>
    </recommendedName>
</protein>
<name>A0A5E6X2U5_PSEFL</name>
<dbReference type="Pfam" id="PF03235">
    <property type="entry name" value="GmrSD_N"/>
    <property type="match status" value="1"/>
</dbReference>
<evidence type="ECO:0008006" key="5">
    <source>
        <dbReference type="Google" id="ProtNLM"/>
    </source>
</evidence>
<evidence type="ECO:0000259" key="1">
    <source>
        <dbReference type="Pfam" id="PF03235"/>
    </source>
</evidence>
<dbReference type="AlphaFoldDB" id="A0A5E6X2U5"/>
<accession>A0A5E6X2U5</accession>
<evidence type="ECO:0000313" key="4">
    <source>
        <dbReference type="Proteomes" id="UP000326953"/>
    </source>
</evidence>
<dbReference type="InterPro" id="IPR011089">
    <property type="entry name" value="GmrSD_C"/>
</dbReference>
<feature type="domain" description="GmrSD restriction endonucleases C-terminal" evidence="2">
    <location>
        <begin position="435"/>
        <end position="558"/>
    </location>
</feature>
<gene>
    <name evidence="3" type="ORF">PS662_05080</name>
</gene>
<dbReference type="RefSeq" id="WP_224791415.1">
    <property type="nucleotide sequence ID" value="NZ_CABVHK010000020.1"/>
</dbReference>
<proteinExistence type="predicted"/>
<feature type="domain" description="GmrSD restriction endonucleases N-terminal" evidence="1">
    <location>
        <begin position="9"/>
        <end position="222"/>
    </location>
</feature>
<dbReference type="PANTHER" id="PTHR35149">
    <property type="entry name" value="SLL5132 PROTEIN"/>
    <property type="match status" value="1"/>
</dbReference>
<sequence length="564" mass="64587">MEASSTIRSMLANNRIVVPAYQRAYAWDTPAEGSSRASQTQVFLSDLEAYRSSNSRSPYYFGHFLFEQTQGEYRVIDGQQRLTTITLFLAALFACLQAKRALTEDEQDRYKDMIKRESQIRFKTVDYDNQTFVDYVINQSRTAAPASLTTSAQRLINAFDFFKKKLGAQPEAYLTDMLRIVSHASCSTHPVRDEAEAIQMFIFQNNRGKRPSNLEVVKAQFMYAIHLHGEDQQAKDSLIEEIQNRFETIYKSISGIEYRINEDDVLQYTLRVHFNSLWESGALDRIDKMLAAEAPLEFVKDFTNSLAISFEHLSVFFGDDERNSFPIHSLVTLGGIAVVLPFILKAYRFGLPLSDKNQLCVAFESLIIRHRLIGTRADITSRINDAYEAFTSDTPSIDPVLELIDYLKTTKNWWWAYWNNEKLAEALEVEIGHPTAKHLLWKYEVHLKGQGQRGYEPQRYSDIKRPELEHIAPSTEPTTRPHGYGTYDEIFKGEYLNCLGNYLLVSKSHNCAVGNIPFAEKLATYQHNAQQREIAKFANAGSVWDQDAIQVRHDKIVAALMAEL</sequence>
<dbReference type="Pfam" id="PF07510">
    <property type="entry name" value="GmrSD_C"/>
    <property type="match status" value="1"/>
</dbReference>
<dbReference type="EMBL" id="CABVHK010000020">
    <property type="protein sequence ID" value="VVN34591.1"/>
    <property type="molecule type" value="Genomic_DNA"/>
</dbReference>
<reference evidence="3 4" key="1">
    <citation type="submission" date="2019-09" db="EMBL/GenBank/DDBJ databases">
        <authorList>
            <person name="Chandra G."/>
            <person name="Truman W A."/>
        </authorList>
    </citation>
    <scope>NUCLEOTIDE SEQUENCE [LARGE SCALE GENOMIC DNA]</scope>
    <source>
        <strain evidence="3">PS662</strain>
    </source>
</reference>
<dbReference type="InterPro" id="IPR004919">
    <property type="entry name" value="GmrSD_N"/>
</dbReference>
<dbReference type="Proteomes" id="UP000326953">
    <property type="component" value="Unassembled WGS sequence"/>
</dbReference>